<comment type="cofactor">
    <cofactor evidence="4">
        <name>Mg(2+)</name>
        <dbReference type="ChEBI" id="CHEBI:18420"/>
    </cofactor>
</comment>
<keyword evidence="3 4" id="KW-0378">Hydrolase</keyword>
<keyword evidence="1 4" id="KW-0540">Nuclease</keyword>
<dbReference type="Gene3D" id="1.10.1520.10">
    <property type="entry name" value="Ribonuclease III domain"/>
    <property type="match status" value="1"/>
</dbReference>
<dbReference type="InterPro" id="IPR036389">
    <property type="entry name" value="RNase_III_sf"/>
</dbReference>
<feature type="active site" evidence="4">
    <location>
        <position position="16"/>
    </location>
</feature>
<keyword evidence="4" id="KW-0460">Magnesium</keyword>
<dbReference type="GO" id="GO:0005737">
    <property type="term" value="C:cytoplasm"/>
    <property type="evidence" value="ECO:0007669"/>
    <property type="project" value="UniProtKB-SubCell"/>
</dbReference>
<dbReference type="Proteomes" id="UP000824087">
    <property type="component" value="Unassembled WGS sequence"/>
</dbReference>
<name>A0A9D1L3I0_9BACT</name>
<dbReference type="SUPFAM" id="SSF69065">
    <property type="entry name" value="RNase III domain-like"/>
    <property type="match status" value="1"/>
</dbReference>
<dbReference type="AlphaFoldDB" id="A0A9D1L3I0"/>
<dbReference type="PANTHER" id="PTHR34276:SF1">
    <property type="entry name" value="MINI-RIBONUCLEASE 3"/>
    <property type="match status" value="1"/>
</dbReference>
<evidence type="ECO:0000259" key="5">
    <source>
        <dbReference type="Pfam" id="PF00636"/>
    </source>
</evidence>
<reference evidence="6" key="2">
    <citation type="journal article" date="2021" name="PeerJ">
        <title>Extensive microbial diversity within the chicken gut microbiome revealed by metagenomics and culture.</title>
        <authorList>
            <person name="Gilroy R."/>
            <person name="Ravi A."/>
            <person name="Getino M."/>
            <person name="Pursley I."/>
            <person name="Horton D.L."/>
            <person name="Alikhan N.F."/>
            <person name="Baker D."/>
            <person name="Gharbi K."/>
            <person name="Hall N."/>
            <person name="Watson M."/>
            <person name="Adriaenssens E.M."/>
            <person name="Foster-Nyarko E."/>
            <person name="Jarju S."/>
            <person name="Secka A."/>
            <person name="Antonio M."/>
            <person name="Oren A."/>
            <person name="Chaudhuri R.R."/>
            <person name="La Ragione R."/>
            <person name="Hildebrand F."/>
            <person name="Pallen M.J."/>
        </authorList>
    </citation>
    <scope>NUCLEOTIDE SEQUENCE</scope>
    <source>
        <strain evidence="6">CHK197-8231</strain>
    </source>
</reference>
<comment type="function">
    <text evidence="4">Involved in correct processing of both the 5' and 3' ends of 23S rRNA precursor. Processes 30S rRNA precursor transcript even in absence of ribonuclease 3 (Rnc); Rnc processes 30S rRNA into smaller rRNA precursors.</text>
</comment>
<organism evidence="6 7">
    <name type="scientific">Candidatus Fimihabitans intestinipullorum</name>
    <dbReference type="NCBI Taxonomy" id="2840820"/>
    <lineage>
        <taxon>Bacteria</taxon>
        <taxon>Bacillati</taxon>
        <taxon>Mycoplasmatota</taxon>
        <taxon>Mycoplasmatota incertae sedis</taxon>
        <taxon>Candidatus Fimihabitans</taxon>
    </lineage>
</organism>
<dbReference type="GO" id="GO:0004525">
    <property type="term" value="F:ribonuclease III activity"/>
    <property type="evidence" value="ECO:0007669"/>
    <property type="project" value="InterPro"/>
</dbReference>
<comment type="subunit">
    <text evidence="4">Homodimer.</text>
</comment>
<evidence type="ECO:0000256" key="2">
    <source>
        <dbReference type="ARBA" id="ARBA00022759"/>
    </source>
</evidence>
<gene>
    <name evidence="4" type="primary">mrnC</name>
    <name evidence="6" type="ORF">IAD49_00300</name>
</gene>
<keyword evidence="4" id="KW-0698">rRNA processing</keyword>
<protein>
    <recommendedName>
        <fullName evidence="4">Mini-ribonuclease 3</fullName>
        <shortName evidence="4">Mini-3</shortName>
        <shortName evidence="4">Mini-RNase 3</shortName>
        <ecNumber evidence="4">3.1.26.-</ecNumber>
    </recommendedName>
    <alternativeName>
        <fullName evidence="4">Mini-RNase III</fullName>
        <shortName evidence="4">Mini-III</shortName>
    </alternativeName>
</protein>
<dbReference type="GO" id="GO:0006364">
    <property type="term" value="P:rRNA processing"/>
    <property type="evidence" value="ECO:0007669"/>
    <property type="project" value="UniProtKB-UniRule"/>
</dbReference>
<comment type="subcellular location">
    <subcellularLocation>
        <location evidence="4">Cytoplasm</location>
    </subcellularLocation>
</comment>
<keyword evidence="2 4" id="KW-0255">Endonuclease</keyword>
<dbReference type="EMBL" id="DVML01000003">
    <property type="protein sequence ID" value="HIU22012.1"/>
    <property type="molecule type" value="Genomic_DNA"/>
</dbReference>
<dbReference type="HAMAP" id="MF_01468">
    <property type="entry name" value="RNase_Mini_III"/>
    <property type="match status" value="1"/>
</dbReference>
<feature type="domain" description="RNase III" evidence="5">
    <location>
        <begin position="10"/>
        <end position="108"/>
    </location>
</feature>
<sequence>MELKMINVLALAYLGDSIYEVYVRKYLLEKGISKVQELQKEAISYVSAKNQSVFLHDMIDQNFLSEEELEIVRRARNHKGNRHPKNTDIVTYKESTGLEALIGYLELKEDHERIEQVMKFILGE</sequence>
<dbReference type="InterPro" id="IPR008226">
    <property type="entry name" value="Mini3_fam"/>
</dbReference>
<comment type="similarity">
    <text evidence="4">Belongs to the MrnC RNase family.</text>
</comment>
<evidence type="ECO:0000313" key="7">
    <source>
        <dbReference type="Proteomes" id="UP000824087"/>
    </source>
</evidence>
<proteinExistence type="inferred from homology"/>
<evidence type="ECO:0000256" key="4">
    <source>
        <dbReference type="HAMAP-Rule" id="MF_01468"/>
    </source>
</evidence>
<evidence type="ECO:0000313" key="6">
    <source>
        <dbReference type="EMBL" id="HIU22012.1"/>
    </source>
</evidence>
<reference evidence="6" key="1">
    <citation type="submission" date="2020-10" db="EMBL/GenBank/DDBJ databases">
        <authorList>
            <person name="Gilroy R."/>
        </authorList>
    </citation>
    <scope>NUCLEOTIDE SEQUENCE</scope>
    <source>
        <strain evidence="6">CHK197-8231</strain>
    </source>
</reference>
<dbReference type="Pfam" id="PF00636">
    <property type="entry name" value="Ribonuclease_3"/>
    <property type="match status" value="1"/>
</dbReference>
<keyword evidence="4" id="KW-0694">RNA-binding</keyword>
<evidence type="ECO:0000256" key="3">
    <source>
        <dbReference type="ARBA" id="ARBA00022801"/>
    </source>
</evidence>
<keyword evidence="4" id="KW-0690">Ribosome biogenesis</keyword>
<keyword evidence="4" id="KW-0699">rRNA-binding</keyword>
<dbReference type="EC" id="3.1.26.-" evidence="4"/>
<dbReference type="PIRSF" id="PIRSF005520">
    <property type="entry name" value="UCP005520"/>
    <property type="match status" value="1"/>
</dbReference>
<keyword evidence="4" id="KW-0963">Cytoplasm</keyword>
<evidence type="ECO:0000256" key="1">
    <source>
        <dbReference type="ARBA" id="ARBA00022722"/>
    </source>
</evidence>
<dbReference type="InterPro" id="IPR000999">
    <property type="entry name" value="RNase_III_dom"/>
</dbReference>
<dbReference type="PANTHER" id="PTHR34276">
    <property type="entry name" value="MINI-RIBONUCLEASE 3"/>
    <property type="match status" value="1"/>
</dbReference>
<dbReference type="GO" id="GO:0019843">
    <property type="term" value="F:rRNA binding"/>
    <property type="evidence" value="ECO:0007669"/>
    <property type="project" value="UniProtKB-UniRule"/>
</dbReference>
<accession>A0A9D1L3I0</accession>
<comment type="caution">
    <text evidence="6">The sequence shown here is derived from an EMBL/GenBank/DDBJ whole genome shotgun (WGS) entry which is preliminary data.</text>
</comment>